<dbReference type="Proteomes" id="UP000028134">
    <property type="component" value="Unassembled WGS sequence"/>
</dbReference>
<accession>A0A078QY55</accession>
<protein>
    <submittedName>
        <fullName evidence="1">Uncharacterized protein</fullName>
    </submittedName>
</protein>
<dbReference type="AlphaFoldDB" id="A0A078QY55"/>
<name>A0A078QY55_PHOVU</name>
<proteinExistence type="predicted"/>
<evidence type="ECO:0000313" key="1">
    <source>
        <dbReference type="EMBL" id="KDS27998.1"/>
    </source>
</evidence>
<organism evidence="1 2">
    <name type="scientific">Phocaeicola vulgatus str. 3775 SL</name>
    <name type="common">B</name>
    <name type="synonym">iv</name>
    <dbReference type="NCBI Taxonomy" id="1339350"/>
    <lineage>
        <taxon>Bacteria</taxon>
        <taxon>Pseudomonadati</taxon>
        <taxon>Bacteroidota</taxon>
        <taxon>Bacteroidia</taxon>
        <taxon>Bacteroidales</taxon>
        <taxon>Bacteroidaceae</taxon>
        <taxon>Phocaeicola</taxon>
    </lineage>
</organism>
<reference evidence="1 2" key="1">
    <citation type="submission" date="2014-04" db="EMBL/GenBank/DDBJ databases">
        <authorList>
            <person name="Sears C."/>
            <person name="Carroll K."/>
            <person name="Sack B.R."/>
            <person name="Qadri F."/>
            <person name="Myers L.L."/>
            <person name="Chung G.-T."/>
            <person name="Escheverria P."/>
            <person name="Fraser C.M."/>
            <person name="Sadzewicz L."/>
            <person name="Shefchek K.A."/>
            <person name="Tallon L."/>
            <person name="Das S.P."/>
            <person name="Daugherty S."/>
            <person name="Mongodin E.F."/>
        </authorList>
    </citation>
    <scope>NUCLEOTIDE SEQUENCE [LARGE SCALE GENOMIC DNA]</scope>
    <source>
        <strain evidence="2">3775 SL(B) 10 (iv)</strain>
    </source>
</reference>
<evidence type="ECO:0000313" key="2">
    <source>
        <dbReference type="Proteomes" id="UP000028134"/>
    </source>
</evidence>
<gene>
    <name evidence="1" type="ORF">M097_3694</name>
</gene>
<sequence length="46" mass="5010">MTLPCKGTTVAMTQELEQPISVKPNLAAENGKPFQGDLECICTTYH</sequence>
<dbReference type="EMBL" id="JNHI01000028">
    <property type="protein sequence ID" value="KDS27998.1"/>
    <property type="molecule type" value="Genomic_DNA"/>
</dbReference>
<comment type="caution">
    <text evidence="1">The sequence shown here is derived from an EMBL/GenBank/DDBJ whole genome shotgun (WGS) entry which is preliminary data.</text>
</comment>